<evidence type="ECO:0000256" key="1">
    <source>
        <dbReference type="ARBA" id="ARBA00022679"/>
    </source>
</evidence>
<dbReference type="Gene3D" id="2.160.10.10">
    <property type="entry name" value="Hexapeptide repeat proteins"/>
    <property type="match status" value="1"/>
</dbReference>
<dbReference type="SUPFAM" id="SSF51161">
    <property type="entry name" value="Trimeric LpxA-like enzymes"/>
    <property type="match status" value="1"/>
</dbReference>
<dbReference type="Pfam" id="PF00132">
    <property type="entry name" value="Hexapep"/>
    <property type="match status" value="1"/>
</dbReference>
<reference evidence="4" key="1">
    <citation type="submission" date="2024-07" db="EMBL/GenBank/DDBJ databases">
        <authorList>
            <person name="Biller S.J."/>
        </authorList>
    </citation>
    <scope>NUCLEOTIDE SEQUENCE</scope>
    <source>
        <strain evidence="4">WC2429</strain>
    </source>
</reference>
<keyword evidence="1" id="KW-0808">Transferase</keyword>
<keyword evidence="3" id="KW-0012">Acyltransferase</keyword>
<dbReference type="GO" id="GO:0016746">
    <property type="term" value="F:acyltransferase activity"/>
    <property type="evidence" value="ECO:0007669"/>
    <property type="project" value="UniProtKB-KW"/>
</dbReference>
<sequence length="194" mass="21722">MRQYSLIQILYLIYCKSRGFFVFPNARLIRFPIDLRGKRFIKISKGFTTGKGCRLEAYSVNKQKVLIIGDNFQMNDYVHITAMNSVVIGNNVLLASKIYISDCSHGSYSGDAFDSHPSSIPKDRKIHSRPIHIEDNVWLGEFVSVLPGVTIGRGTIVGANSVVSKSLPENVIAVGIPAKPIKKFNFETQSWEKI</sequence>
<dbReference type="InterPro" id="IPR018357">
    <property type="entry name" value="Hexapep_transf_CS"/>
</dbReference>
<dbReference type="InterPro" id="IPR051159">
    <property type="entry name" value="Hexapeptide_acetyltransf"/>
</dbReference>
<dbReference type="EMBL" id="CP165627">
    <property type="protein sequence ID" value="XDV02364.1"/>
    <property type="molecule type" value="Genomic_DNA"/>
</dbReference>
<proteinExistence type="predicted"/>
<name>A0AB39WKA8_9FLAO</name>
<protein>
    <submittedName>
        <fullName evidence="4">DapH/DapD/GlmU-related protein</fullName>
    </submittedName>
</protein>
<dbReference type="PROSITE" id="PS00101">
    <property type="entry name" value="HEXAPEP_TRANSFERASES"/>
    <property type="match status" value="1"/>
</dbReference>
<dbReference type="AlphaFoldDB" id="A0AB39WKA8"/>
<accession>A0AB39WKA8</accession>
<dbReference type="CDD" id="cd04647">
    <property type="entry name" value="LbH_MAT_like"/>
    <property type="match status" value="1"/>
</dbReference>
<dbReference type="RefSeq" id="WP_369765650.1">
    <property type="nucleotide sequence ID" value="NZ_CP165627.1"/>
</dbReference>
<dbReference type="PANTHER" id="PTHR23416:SF78">
    <property type="entry name" value="LIPOPOLYSACCHARIDE BIOSYNTHESIS O-ACETYL TRANSFERASE WBBJ-RELATED"/>
    <property type="match status" value="1"/>
</dbReference>
<dbReference type="InterPro" id="IPR001451">
    <property type="entry name" value="Hexapep"/>
</dbReference>
<dbReference type="PANTHER" id="PTHR23416">
    <property type="entry name" value="SIALIC ACID SYNTHASE-RELATED"/>
    <property type="match status" value="1"/>
</dbReference>
<dbReference type="InterPro" id="IPR011004">
    <property type="entry name" value="Trimer_LpxA-like_sf"/>
</dbReference>
<evidence type="ECO:0000256" key="3">
    <source>
        <dbReference type="ARBA" id="ARBA00023315"/>
    </source>
</evidence>
<evidence type="ECO:0000256" key="2">
    <source>
        <dbReference type="ARBA" id="ARBA00022737"/>
    </source>
</evidence>
<gene>
    <name evidence="4" type="ORF">AB3G32_01590</name>
</gene>
<evidence type="ECO:0000313" key="4">
    <source>
        <dbReference type="EMBL" id="XDV02364.1"/>
    </source>
</evidence>
<keyword evidence="2" id="KW-0677">Repeat</keyword>
<organism evidence="4">
    <name type="scientific">Flavobacterium sp. WC2429</name>
    <dbReference type="NCBI Taxonomy" id="3234140"/>
    <lineage>
        <taxon>Bacteria</taxon>
        <taxon>Pseudomonadati</taxon>
        <taxon>Bacteroidota</taxon>
        <taxon>Flavobacteriia</taxon>
        <taxon>Flavobacteriales</taxon>
        <taxon>Flavobacteriaceae</taxon>
        <taxon>Flavobacterium</taxon>
    </lineage>
</organism>